<sequence length="127" mass="14494">EPEFNYDSEPLQRTSYSAETGKVIIYVNFPSTKHYLGDICQFRKALPTQVLIADLVAERCFLEIAKKKVESSGVTLRPEAVHDRIQRDTFELSRKYGKKVHEALVDQNLLIEFKSFEGKVVSNAKGE</sequence>
<comment type="caution">
    <text evidence="1">The sequence shown here is derived from an EMBL/GenBank/DDBJ whole genome shotgun (WGS) entry which is preliminary data.</text>
</comment>
<dbReference type="AlphaFoldDB" id="X1MI39"/>
<gene>
    <name evidence="1" type="ORF">S06H3_30809</name>
</gene>
<reference evidence="1" key="1">
    <citation type="journal article" date="2014" name="Front. Microbiol.">
        <title>High frequency of phylogenetically diverse reductive dehalogenase-homologous genes in deep subseafloor sedimentary metagenomes.</title>
        <authorList>
            <person name="Kawai M."/>
            <person name="Futagami T."/>
            <person name="Toyoda A."/>
            <person name="Takaki Y."/>
            <person name="Nishi S."/>
            <person name="Hori S."/>
            <person name="Arai W."/>
            <person name="Tsubouchi T."/>
            <person name="Morono Y."/>
            <person name="Uchiyama I."/>
            <person name="Ito T."/>
            <person name="Fujiyama A."/>
            <person name="Inagaki F."/>
            <person name="Takami H."/>
        </authorList>
    </citation>
    <scope>NUCLEOTIDE SEQUENCE</scope>
    <source>
        <strain evidence="1">Expedition CK06-06</strain>
    </source>
</reference>
<proteinExistence type="predicted"/>
<dbReference type="EMBL" id="BARV01018177">
    <property type="protein sequence ID" value="GAI31317.1"/>
    <property type="molecule type" value="Genomic_DNA"/>
</dbReference>
<protein>
    <submittedName>
        <fullName evidence="1">Uncharacterized protein</fullName>
    </submittedName>
</protein>
<accession>X1MI39</accession>
<evidence type="ECO:0000313" key="1">
    <source>
        <dbReference type="EMBL" id="GAI31317.1"/>
    </source>
</evidence>
<organism evidence="1">
    <name type="scientific">marine sediment metagenome</name>
    <dbReference type="NCBI Taxonomy" id="412755"/>
    <lineage>
        <taxon>unclassified sequences</taxon>
        <taxon>metagenomes</taxon>
        <taxon>ecological metagenomes</taxon>
    </lineage>
</organism>
<feature type="non-terminal residue" evidence="1">
    <location>
        <position position="1"/>
    </location>
</feature>
<name>X1MI39_9ZZZZ</name>